<evidence type="ECO:0000256" key="3">
    <source>
        <dbReference type="ARBA" id="ARBA00022525"/>
    </source>
</evidence>
<keyword evidence="4" id="KW-0732">Signal</keyword>
<dbReference type="InterPro" id="IPR018114">
    <property type="entry name" value="TRYPSIN_HIS"/>
</dbReference>
<name>A0A8T1VEK9_9STRA</name>
<dbReference type="Pfam" id="PF00089">
    <property type="entry name" value="Trypsin"/>
    <property type="match status" value="1"/>
</dbReference>
<evidence type="ECO:0000256" key="2">
    <source>
        <dbReference type="ARBA" id="ARBA00007664"/>
    </source>
</evidence>
<feature type="compositionally biased region" description="Polar residues" evidence="9">
    <location>
        <begin position="369"/>
        <end position="391"/>
    </location>
</feature>
<keyword evidence="7" id="KW-0325">Glycoprotein</keyword>
<keyword evidence="12" id="KW-1185">Reference proteome</keyword>
<dbReference type="CDD" id="cd00190">
    <property type="entry name" value="Tryp_SPc"/>
    <property type="match status" value="1"/>
</dbReference>
<accession>A0A8T1VEK9</accession>
<evidence type="ECO:0000256" key="6">
    <source>
        <dbReference type="ARBA" id="ARBA00023157"/>
    </source>
</evidence>
<feature type="region of interest" description="Disordered" evidence="9">
    <location>
        <begin position="369"/>
        <end position="424"/>
    </location>
</feature>
<keyword evidence="8" id="KW-0720">Serine protease</keyword>
<sequence length="424" mass="44160">MHAPAPLRHCHFAFIGARTPSFGCQSVLQALGNAGGMKLVHVGVLASTVTVLTNGYEFSSTVRSTIPPTSGSNTSAGLSTNQESRIYGGSEADVDHYPFIASLRFDPDGKTFCGGTLVAPQYILTAGHCIKTDKERIYASLGSDFGSGAGSGLAEQINVIEGFRHPLYNNGKHLYDIGLLKLETPSSQKAASLCAADGSDNKVGTMATVLGWGLTEYRKGSLTLQEVNVPIISNAECNKKYRNRVTEGMLCAGNGNGKDSCNGDSGGPLLANDVLIGLVSWGGKCGTKAGVYTRLTYVMDYINDVLSGDTDSIFTGSLSASESPKPEIFTSSPETGSSDADEPRKPATPDIPASEASFSTNFVPSLTSNSAGGSVIQSTTTISSPAESTKAPTPIADSPTDVPMNEVPTSGKCAAHKRRLSPAI</sequence>
<dbReference type="PROSITE" id="PS50240">
    <property type="entry name" value="TRYPSIN_DOM"/>
    <property type="match status" value="1"/>
</dbReference>
<reference evidence="11" key="1">
    <citation type="submission" date="2021-02" db="EMBL/GenBank/DDBJ databases">
        <authorList>
            <person name="Palmer J.M."/>
        </authorList>
    </citation>
    <scope>NUCLEOTIDE SEQUENCE</scope>
    <source>
        <strain evidence="11">SCRP734</strain>
    </source>
</reference>
<dbReference type="GO" id="GO:0006508">
    <property type="term" value="P:proteolysis"/>
    <property type="evidence" value="ECO:0007669"/>
    <property type="project" value="UniProtKB-KW"/>
</dbReference>
<evidence type="ECO:0000256" key="9">
    <source>
        <dbReference type="SAM" id="MobiDB-lite"/>
    </source>
</evidence>
<evidence type="ECO:0000313" key="11">
    <source>
        <dbReference type="EMBL" id="KAG7379737.1"/>
    </source>
</evidence>
<gene>
    <name evidence="11" type="ORF">PHYPSEUDO_008231</name>
</gene>
<evidence type="ECO:0000256" key="7">
    <source>
        <dbReference type="ARBA" id="ARBA00023180"/>
    </source>
</evidence>
<organism evidence="11 12">
    <name type="scientific">Phytophthora pseudosyringae</name>
    <dbReference type="NCBI Taxonomy" id="221518"/>
    <lineage>
        <taxon>Eukaryota</taxon>
        <taxon>Sar</taxon>
        <taxon>Stramenopiles</taxon>
        <taxon>Oomycota</taxon>
        <taxon>Peronosporomycetes</taxon>
        <taxon>Peronosporales</taxon>
        <taxon>Peronosporaceae</taxon>
        <taxon>Phytophthora</taxon>
    </lineage>
</organism>
<feature type="domain" description="Peptidase S1" evidence="10">
    <location>
        <begin position="86"/>
        <end position="307"/>
    </location>
</feature>
<feature type="compositionally biased region" description="Polar residues" evidence="9">
    <location>
        <begin position="329"/>
        <end position="338"/>
    </location>
</feature>
<comment type="caution">
    <text evidence="11">The sequence shown here is derived from an EMBL/GenBank/DDBJ whole genome shotgun (WGS) entry which is preliminary data.</text>
</comment>
<keyword evidence="8" id="KW-0378">Hydrolase</keyword>
<feature type="region of interest" description="Disordered" evidence="9">
    <location>
        <begin position="317"/>
        <end position="357"/>
    </location>
</feature>
<evidence type="ECO:0000313" key="12">
    <source>
        <dbReference type="Proteomes" id="UP000694044"/>
    </source>
</evidence>
<comment type="subcellular location">
    <subcellularLocation>
        <location evidence="1">Secreted</location>
    </subcellularLocation>
</comment>
<dbReference type="PANTHER" id="PTHR24276">
    <property type="entry name" value="POLYSERASE-RELATED"/>
    <property type="match status" value="1"/>
</dbReference>
<dbReference type="InterPro" id="IPR001254">
    <property type="entry name" value="Trypsin_dom"/>
</dbReference>
<keyword evidence="6" id="KW-1015">Disulfide bond</keyword>
<dbReference type="SMART" id="SM00020">
    <property type="entry name" value="Tryp_SPc"/>
    <property type="match status" value="1"/>
</dbReference>
<keyword evidence="8" id="KW-0645">Protease</keyword>
<dbReference type="EMBL" id="JAGDFM010000332">
    <property type="protein sequence ID" value="KAG7379737.1"/>
    <property type="molecule type" value="Genomic_DNA"/>
</dbReference>
<dbReference type="GO" id="GO:0005576">
    <property type="term" value="C:extracellular region"/>
    <property type="evidence" value="ECO:0007669"/>
    <property type="project" value="UniProtKB-SubCell"/>
</dbReference>
<protein>
    <recommendedName>
        <fullName evidence="10">Peptidase S1 domain-containing protein</fullName>
    </recommendedName>
</protein>
<dbReference type="AlphaFoldDB" id="A0A8T1VEK9"/>
<dbReference type="OrthoDB" id="104223at2759"/>
<feature type="compositionally biased region" description="Basic residues" evidence="9">
    <location>
        <begin position="414"/>
        <end position="424"/>
    </location>
</feature>
<evidence type="ECO:0000256" key="5">
    <source>
        <dbReference type="ARBA" id="ARBA00023026"/>
    </source>
</evidence>
<dbReference type="Proteomes" id="UP000694044">
    <property type="component" value="Unassembled WGS sequence"/>
</dbReference>
<dbReference type="PANTHER" id="PTHR24276:SF98">
    <property type="entry name" value="FI18310P1-RELATED"/>
    <property type="match status" value="1"/>
</dbReference>
<dbReference type="InterPro" id="IPR050430">
    <property type="entry name" value="Peptidase_S1"/>
</dbReference>
<dbReference type="PROSITE" id="PS00135">
    <property type="entry name" value="TRYPSIN_SER"/>
    <property type="match status" value="1"/>
</dbReference>
<comment type="similarity">
    <text evidence="2">Belongs to the peptidase S1 family.</text>
</comment>
<evidence type="ECO:0000259" key="10">
    <source>
        <dbReference type="PROSITE" id="PS50240"/>
    </source>
</evidence>
<evidence type="ECO:0000256" key="4">
    <source>
        <dbReference type="ARBA" id="ARBA00022729"/>
    </source>
</evidence>
<keyword evidence="5" id="KW-0843">Virulence</keyword>
<proteinExistence type="inferred from homology"/>
<dbReference type="GO" id="GO:0004252">
    <property type="term" value="F:serine-type endopeptidase activity"/>
    <property type="evidence" value="ECO:0007669"/>
    <property type="project" value="InterPro"/>
</dbReference>
<dbReference type="FunFam" id="2.40.10.10:FF:000156">
    <property type="entry name" value="MIP06385p"/>
    <property type="match status" value="1"/>
</dbReference>
<evidence type="ECO:0000256" key="1">
    <source>
        <dbReference type="ARBA" id="ARBA00004613"/>
    </source>
</evidence>
<evidence type="ECO:0000256" key="8">
    <source>
        <dbReference type="RuleBase" id="RU363034"/>
    </source>
</evidence>
<dbReference type="PROSITE" id="PS00134">
    <property type="entry name" value="TRYPSIN_HIS"/>
    <property type="match status" value="1"/>
</dbReference>
<keyword evidence="3" id="KW-0964">Secreted</keyword>
<dbReference type="InterPro" id="IPR033116">
    <property type="entry name" value="TRYPSIN_SER"/>
</dbReference>